<dbReference type="STRING" id="94208.A0A2S4KLR4"/>
<dbReference type="Gene3D" id="2.60.40.640">
    <property type="match status" value="1"/>
</dbReference>
<evidence type="ECO:0000313" key="4">
    <source>
        <dbReference type="Proteomes" id="UP000237481"/>
    </source>
</evidence>
<dbReference type="InterPro" id="IPR014752">
    <property type="entry name" value="Arrestin-like_C"/>
</dbReference>
<protein>
    <submittedName>
        <fullName evidence="3">Arrestin (Or S-antigen)</fullName>
    </submittedName>
</protein>
<sequence length="452" mass="49856">MLEQITNAVKKHRRLSLPFGRSSIRDAQSGNVPSGSSPSPSKPAATLDWNIESPPIVFYGTAEDSSGALFSRQMVLSIEDESVQVESFEATLSIHIVHKQPYQLDCHDCQNETTELDSWKLLNYSTTLLKGSHSFPVSSLLQGSLPPSIDTPILSITYEFKAEAVISSIYSDSSSRIKFERTLPVKRSLPEPFDTHCSVHVFPPTTIKARANYKLVVYPTATNNVTLRLDGLMKHNVKVKTVDLWEPKMLTWKLEETIKSIAPACDKHNASAQAATGSGNEDEKGIVRVEKRIIGEKQMYEGWKSDFSGHEGIVDINFDFFVNRYAVNNNSRVRVLAYAYDLKTASGTEVTHSLQIELIVSKKYAPEGKAHLATPTGTGRTLGMHFAVVMAGHPGGGVSWENEAPPVYEGVSPSPPRYNTGEGVDHRGLPTEYDDMRVIDAQRAMNMNGTGE</sequence>
<dbReference type="AlphaFoldDB" id="A0A2S4KLR4"/>
<evidence type="ECO:0000259" key="2">
    <source>
        <dbReference type="Pfam" id="PF13002"/>
    </source>
</evidence>
<dbReference type="InterPro" id="IPR024391">
    <property type="entry name" value="LDB19_N"/>
</dbReference>
<feature type="region of interest" description="Disordered" evidence="1">
    <location>
        <begin position="23"/>
        <end position="46"/>
    </location>
</feature>
<proteinExistence type="predicted"/>
<dbReference type="Proteomes" id="UP000237481">
    <property type="component" value="Unassembled WGS sequence"/>
</dbReference>
<dbReference type="OrthoDB" id="3832628at2759"/>
<accession>A0A2S4KLR4</accession>
<dbReference type="Pfam" id="PF13002">
    <property type="entry name" value="LDB19"/>
    <property type="match status" value="1"/>
</dbReference>
<evidence type="ECO:0000256" key="1">
    <source>
        <dbReference type="SAM" id="MobiDB-lite"/>
    </source>
</evidence>
<evidence type="ECO:0000313" key="3">
    <source>
        <dbReference type="EMBL" id="POR31123.1"/>
    </source>
</evidence>
<reference evidence="3 4" key="1">
    <citation type="submission" date="2018-01" db="EMBL/GenBank/DDBJ databases">
        <title>Harnessing the power of phylogenomics to disentangle the directionality and signatures of interkingdom host jumping in the parasitic fungal genus Tolypocladium.</title>
        <authorList>
            <person name="Quandt C.A."/>
            <person name="Patterson W."/>
            <person name="Spatafora J.W."/>
        </authorList>
    </citation>
    <scope>NUCLEOTIDE SEQUENCE [LARGE SCALE GENOMIC DNA]</scope>
    <source>
        <strain evidence="3 4">NRBC 100945</strain>
    </source>
</reference>
<keyword evidence="4" id="KW-1185">Reference proteome</keyword>
<feature type="domain" description="LDB19 N-terminal" evidence="2">
    <location>
        <begin position="95"/>
        <end position="269"/>
    </location>
</feature>
<organism evidence="3 4">
    <name type="scientific">Tolypocladium paradoxum</name>
    <dbReference type="NCBI Taxonomy" id="94208"/>
    <lineage>
        <taxon>Eukaryota</taxon>
        <taxon>Fungi</taxon>
        <taxon>Dikarya</taxon>
        <taxon>Ascomycota</taxon>
        <taxon>Pezizomycotina</taxon>
        <taxon>Sordariomycetes</taxon>
        <taxon>Hypocreomycetidae</taxon>
        <taxon>Hypocreales</taxon>
        <taxon>Ophiocordycipitaceae</taxon>
        <taxon>Tolypocladium</taxon>
    </lineage>
</organism>
<dbReference type="EMBL" id="PKSG01001104">
    <property type="protein sequence ID" value="POR31123.1"/>
    <property type="molecule type" value="Genomic_DNA"/>
</dbReference>
<comment type="caution">
    <text evidence="3">The sequence shown here is derived from an EMBL/GenBank/DDBJ whole genome shotgun (WGS) entry which is preliminary data.</text>
</comment>
<name>A0A2S4KLR4_9HYPO</name>
<gene>
    <name evidence="3" type="ORF">TPAR_08712</name>
</gene>
<feature type="compositionally biased region" description="Low complexity" evidence="1">
    <location>
        <begin position="33"/>
        <end position="43"/>
    </location>
</feature>
<feature type="region of interest" description="Disordered" evidence="1">
    <location>
        <begin position="410"/>
        <end position="430"/>
    </location>
</feature>